<proteinExistence type="inferred from homology"/>
<evidence type="ECO:0000256" key="4">
    <source>
        <dbReference type="ARBA" id="ARBA00022825"/>
    </source>
</evidence>
<keyword evidence="4" id="KW-0720">Serine protease</keyword>
<dbReference type="InterPro" id="IPR000209">
    <property type="entry name" value="Peptidase_S8/S53_dom"/>
</dbReference>
<dbReference type="GO" id="GO:0005615">
    <property type="term" value="C:extracellular space"/>
    <property type="evidence" value="ECO:0007669"/>
    <property type="project" value="TreeGrafter"/>
</dbReference>
<sequence length="113" mass="11753">GLTGAGVKIGIIDTGLDYTHPAFGSCFKTSGCRVAYGRDLVGDNYDGVLNPHRVPDNDPQDTCIGHGTHVSGIMAGKDGVFEGVAPKATLGIYRVFGCLSNDVGEDVIILAML</sequence>
<dbReference type="PANTHER" id="PTHR43806:SF66">
    <property type="entry name" value="SERIN ENDOPEPTIDASE"/>
    <property type="match status" value="1"/>
</dbReference>
<dbReference type="PROSITE" id="PS00136">
    <property type="entry name" value="SUBTILASE_ASP"/>
    <property type="match status" value="1"/>
</dbReference>
<name>A0A4P9ZTV2_9FUNG</name>
<protein>
    <submittedName>
        <fullName evidence="7">Peptidase S8/S53 domain-containing protein</fullName>
    </submittedName>
</protein>
<dbReference type="Pfam" id="PF00082">
    <property type="entry name" value="Peptidase_S8"/>
    <property type="match status" value="1"/>
</dbReference>
<evidence type="ECO:0000256" key="5">
    <source>
        <dbReference type="PROSITE-ProRule" id="PRU01240"/>
    </source>
</evidence>
<evidence type="ECO:0000313" key="8">
    <source>
        <dbReference type="Proteomes" id="UP000268162"/>
    </source>
</evidence>
<feature type="domain" description="Peptidase S8/S53" evidence="6">
    <location>
        <begin position="4"/>
        <end position="107"/>
    </location>
</feature>
<evidence type="ECO:0000256" key="3">
    <source>
        <dbReference type="ARBA" id="ARBA00022801"/>
    </source>
</evidence>
<evidence type="ECO:0000313" key="7">
    <source>
        <dbReference type="EMBL" id="RKP36638.1"/>
    </source>
</evidence>
<dbReference type="EMBL" id="ML002620">
    <property type="protein sequence ID" value="RKP36638.1"/>
    <property type="molecule type" value="Genomic_DNA"/>
</dbReference>
<dbReference type="GO" id="GO:0006508">
    <property type="term" value="P:proteolysis"/>
    <property type="evidence" value="ECO:0007669"/>
    <property type="project" value="UniProtKB-KW"/>
</dbReference>
<keyword evidence="2" id="KW-0645">Protease</keyword>
<feature type="non-terminal residue" evidence="7">
    <location>
        <position position="113"/>
    </location>
</feature>
<dbReference type="Gene3D" id="3.40.50.200">
    <property type="entry name" value="Peptidase S8/S53 domain"/>
    <property type="match status" value="1"/>
</dbReference>
<evidence type="ECO:0000256" key="2">
    <source>
        <dbReference type="ARBA" id="ARBA00022670"/>
    </source>
</evidence>
<dbReference type="STRING" id="215637.A0A4P9ZTV2"/>
<comment type="caution">
    <text evidence="5">Lacks conserved residue(s) required for the propagation of feature annotation.</text>
</comment>
<evidence type="ECO:0000259" key="6">
    <source>
        <dbReference type="Pfam" id="PF00082"/>
    </source>
</evidence>
<evidence type="ECO:0000256" key="1">
    <source>
        <dbReference type="ARBA" id="ARBA00011073"/>
    </source>
</evidence>
<dbReference type="PROSITE" id="PS51892">
    <property type="entry name" value="SUBTILASE"/>
    <property type="match status" value="1"/>
</dbReference>
<comment type="similarity">
    <text evidence="1 5">Belongs to the peptidase S8 family.</text>
</comment>
<dbReference type="InterPro" id="IPR022398">
    <property type="entry name" value="Peptidase_S8_His-AS"/>
</dbReference>
<accession>A0A4P9ZTV2</accession>
<dbReference type="AlphaFoldDB" id="A0A4P9ZTV2"/>
<keyword evidence="8" id="KW-1185">Reference proteome</keyword>
<dbReference type="InterPro" id="IPR023827">
    <property type="entry name" value="Peptidase_S8_Asp-AS"/>
</dbReference>
<dbReference type="PROSITE" id="PS00137">
    <property type="entry name" value="SUBTILASE_HIS"/>
    <property type="match status" value="1"/>
</dbReference>
<dbReference type="Proteomes" id="UP000268162">
    <property type="component" value="Unassembled WGS sequence"/>
</dbReference>
<gene>
    <name evidence="7" type="ORF">BJ085DRAFT_8160</name>
</gene>
<dbReference type="GO" id="GO:0004252">
    <property type="term" value="F:serine-type endopeptidase activity"/>
    <property type="evidence" value="ECO:0007669"/>
    <property type="project" value="InterPro"/>
</dbReference>
<dbReference type="SUPFAM" id="SSF52743">
    <property type="entry name" value="Subtilisin-like"/>
    <property type="match status" value="1"/>
</dbReference>
<dbReference type="InterPro" id="IPR050131">
    <property type="entry name" value="Peptidase_S8_subtilisin-like"/>
</dbReference>
<organism evidence="7 8">
    <name type="scientific">Dimargaris cristalligena</name>
    <dbReference type="NCBI Taxonomy" id="215637"/>
    <lineage>
        <taxon>Eukaryota</taxon>
        <taxon>Fungi</taxon>
        <taxon>Fungi incertae sedis</taxon>
        <taxon>Zoopagomycota</taxon>
        <taxon>Kickxellomycotina</taxon>
        <taxon>Dimargaritomycetes</taxon>
        <taxon>Dimargaritales</taxon>
        <taxon>Dimargaritaceae</taxon>
        <taxon>Dimargaris</taxon>
    </lineage>
</organism>
<reference evidence="8" key="1">
    <citation type="journal article" date="2018" name="Nat. Microbiol.">
        <title>Leveraging single-cell genomics to expand the fungal tree of life.</title>
        <authorList>
            <person name="Ahrendt S.R."/>
            <person name="Quandt C.A."/>
            <person name="Ciobanu D."/>
            <person name="Clum A."/>
            <person name="Salamov A."/>
            <person name="Andreopoulos B."/>
            <person name="Cheng J.F."/>
            <person name="Woyke T."/>
            <person name="Pelin A."/>
            <person name="Henrissat B."/>
            <person name="Reynolds N.K."/>
            <person name="Benny G.L."/>
            <person name="Smith M.E."/>
            <person name="James T.Y."/>
            <person name="Grigoriev I.V."/>
        </authorList>
    </citation>
    <scope>NUCLEOTIDE SEQUENCE [LARGE SCALE GENOMIC DNA]</scope>
    <source>
        <strain evidence="8">RSA 468</strain>
    </source>
</reference>
<dbReference type="InterPro" id="IPR036852">
    <property type="entry name" value="Peptidase_S8/S53_dom_sf"/>
</dbReference>
<feature type="non-terminal residue" evidence="7">
    <location>
        <position position="1"/>
    </location>
</feature>
<keyword evidence="3" id="KW-0378">Hydrolase</keyword>
<dbReference type="PRINTS" id="PR00723">
    <property type="entry name" value="SUBTILISIN"/>
</dbReference>
<dbReference type="InterPro" id="IPR015500">
    <property type="entry name" value="Peptidase_S8_subtilisin-rel"/>
</dbReference>
<dbReference type="PANTHER" id="PTHR43806">
    <property type="entry name" value="PEPTIDASE S8"/>
    <property type="match status" value="1"/>
</dbReference>